<reference evidence="2" key="1">
    <citation type="submission" date="2023-03" db="EMBL/GenBank/DDBJ databases">
        <title>Massive genome expansion in bonnet fungi (Mycena s.s.) driven by repeated elements and novel gene families across ecological guilds.</title>
        <authorList>
            <consortium name="Lawrence Berkeley National Laboratory"/>
            <person name="Harder C.B."/>
            <person name="Miyauchi S."/>
            <person name="Viragh M."/>
            <person name="Kuo A."/>
            <person name="Thoen E."/>
            <person name="Andreopoulos B."/>
            <person name="Lu D."/>
            <person name="Skrede I."/>
            <person name="Drula E."/>
            <person name="Henrissat B."/>
            <person name="Morin E."/>
            <person name="Kohler A."/>
            <person name="Barry K."/>
            <person name="LaButti K."/>
            <person name="Morin E."/>
            <person name="Salamov A."/>
            <person name="Lipzen A."/>
            <person name="Mereny Z."/>
            <person name="Hegedus B."/>
            <person name="Baldrian P."/>
            <person name="Stursova M."/>
            <person name="Weitz H."/>
            <person name="Taylor A."/>
            <person name="Grigoriev I.V."/>
            <person name="Nagy L.G."/>
            <person name="Martin F."/>
            <person name="Kauserud H."/>
        </authorList>
    </citation>
    <scope>NUCLEOTIDE SEQUENCE</scope>
    <source>
        <strain evidence="2">9284</strain>
    </source>
</reference>
<dbReference type="InterPro" id="IPR000210">
    <property type="entry name" value="BTB/POZ_dom"/>
</dbReference>
<dbReference type="Proteomes" id="UP001221142">
    <property type="component" value="Unassembled WGS sequence"/>
</dbReference>
<dbReference type="EMBL" id="JARKIF010000007">
    <property type="protein sequence ID" value="KAJ7634513.1"/>
    <property type="molecule type" value="Genomic_DNA"/>
</dbReference>
<name>A0AAD7BYP1_9AGAR</name>
<gene>
    <name evidence="2" type="ORF">FB45DRAFT_1056539</name>
</gene>
<proteinExistence type="predicted"/>
<protein>
    <recommendedName>
        <fullName evidence="1">BTB domain-containing protein</fullName>
    </recommendedName>
</protein>
<comment type="caution">
    <text evidence="2">The sequence shown here is derived from an EMBL/GenBank/DDBJ whole genome shotgun (WGS) entry which is preliminary data.</text>
</comment>
<evidence type="ECO:0000313" key="3">
    <source>
        <dbReference type="Proteomes" id="UP001221142"/>
    </source>
</evidence>
<dbReference type="Pfam" id="PF00651">
    <property type="entry name" value="BTB"/>
    <property type="match status" value="1"/>
</dbReference>
<accession>A0AAD7BYP1</accession>
<feature type="domain" description="BTB" evidence="1">
    <location>
        <begin position="357"/>
        <end position="424"/>
    </location>
</feature>
<dbReference type="SMART" id="SM00225">
    <property type="entry name" value="BTB"/>
    <property type="match status" value="1"/>
</dbReference>
<evidence type="ECO:0000313" key="2">
    <source>
        <dbReference type="EMBL" id="KAJ7634513.1"/>
    </source>
</evidence>
<dbReference type="Gene3D" id="3.30.710.10">
    <property type="entry name" value="Potassium Channel Kv1.1, Chain A"/>
    <property type="match status" value="1"/>
</dbReference>
<organism evidence="2 3">
    <name type="scientific">Roridomyces roridus</name>
    <dbReference type="NCBI Taxonomy" id="1738132"/>
    <lineage>
        <taxon>Eukaryota</taxon>
        <taxon>Fungi</taxon>
        <taxon>Dikarya</taxon>
        <taxon>Basidiomycota</taxon>
        <taxon>Agaricomycotina</taxon>
        <taxon>Agaricomycetes</taxon>
        <taxon>Agaricomycetidae</taxon>
        <taxon>Agaricales</taxon>
        <taxon>Marasmiineae</taxon>
        <taxon>Mycenaceae</taxon>
        <taxon>Roridomyces</taxon>
    </lineage>
</organism>
<dbReference type="InterPro" id="IPR011333">
    <property type="entry name" value="SKP1/BTB/POZ_sf"/>
</dbReference>
<evidence type="ECO:0000259" key="1">
    <source>
        <dbReference type="PROSITE" id="PS50097"/>
    </source>
</evidence>
<dbReference type="SUPFAM" id="SSF54695">
    <property type="entry name" value="POZ domain"/>
    <property type="match status" value="1"/>
</dbReference>
<dbReference type="AlphaFoldDB" id="A0AAD7BYP1"/>
<dbReference type="PROSITE" id="PS50097">
    <property type="entry name" value="BTB"/>
    <property type="match status" value="1"/>
</dbReference>
<sequence length="654" mass="71926">MFGDDCPNRGCLGKVWSWRIFGGSDGSSLLITQYNYLSPTNFHVVAILPRQNSMRELIRKHPFRFFKRRSNLTLGPDLEKTEDTSRRSTSSSNSAATAKNVVKMALTTLSATSNNIPICGIITSVVDPLLLIMTQLDLTSANVQGLVELVARIERLTPLVADMVEVNSVSECERRFIDDLTRELESIGTDVSETQAQGTLTRFFNNPDDAAGLARHNATLAQLVADATLVNVQEVRRMLMSMERSVSRLVPSLGQIEIGHITGGTCGMCASGGHFGHEGDGGVPEFEIPTGQNVRFGGISGGIDGEGGEGGEGYEEWVKGGVGRAPKIRCIGRAYTCSSSPEPAATPFGDEIWMPYGDIVLQVESTQFRVNRDILARHSGVFSGLFLMPRPSKDSKDTVEGCAAVHLPGDASVDWAELLEFLYDPFAHKEKLMPFGRLAAMLRLGKKYEFLAVEADAASRLRYEFPADFTAFNALDADMTKIAYRRGIYCDLLGLAYECRVYDCVPLLAFCCLRTDTLETLFKGVRRDDGTLATLPDELKTTMALALQRMALFQHESLSWMRSDSVVPDASCVAPEKCAQQLQVMARIVDRDHEGGQFNFGYTIDQWDDRWTGMLCGGCEAEAAAAYERGRVKGWDLLPTFFGLPGWDGLRDVE</sequence>
<keyword evidence="3" id="KW-1185">Reference proteome</keyword>